<name>A0A6G1CNV5_9ORYZ</name>
<sequence length="67" mass="7893">MALLLLLPELRRKKASCTYSGRWGRAVRERRYRRESYPPALMNLPHGYDANRDNWHAKQCCSLAELC</sequence>
<comment type="caution">
    <text evidence="1">The sequence shown here is derived from an EMBL/GenBank/DDBJ whole genome shotgun (WGS) entry which is preliminary data.</text>
</comment>
<gene>
    <name evidence="1" type="ORF">E2562_006472</name>
</gene>
<keyword evidence="2" id="KW-1185">Reference proteome</keyword>
<evidence type="ECO:0000313" key="2">
    <source>
        <dbReference type="Proteomes" id="UP000479710"/>
    </source>
</evidence>
<accession>A0A6G1CNV5</accession>
<dbReference type="AlphaFoldDB" id="A0A6G1CNV5"/>
<organism evidence="1 2">
    <name type="scientific">Oryza meyeriana var. granulata</name>
    <dbReference type="NCBI Taxonomy" id="110450"/>
    <lineage>
        <taxon>Eukaryota</taxon>
        <taxon>Viridiplantae</taxon>
        <taxon>Streptophyta</taxon>
        <taxon>Embryophyta</taxon>
        <taxon>Tracheophyta</taxon>
        <taxon>Spermatophyta</taxon>
        <taxon>Magnoliopsida</taxon>
        <taxon>Liliopsida</taxon>
        <taxon>Poales</taxon>
        <taxon>Poaceae</taxon>
        <taxon>BOP clade</taxon>
        <taxon>Oryzoideae</taxon>
        <taxon>Oryzeae</taxon>
        <taxon>Oryzinae</taxon>
        <taxon>Oryza</taxon>
        <taxon>Oryza meyeriana</taxon>
    </lineage>
</organism>
<dbReference type="EMBL" id="SPHZ02000008">
    <property type="protein sequence ID" value="KAF0901846.1"/>
    <property type="molecule type" value="Genomic_DNA"/>
</dbReference>
<evidence type="ECO:0000313" key="1">
    <source>
        <dbReference type="EMBL" id="KAF0901846.1"/>
    </source>
</evidence>
<reference evidence="1 2" key="1">
    <citation type="submission" date="2019-11" db="EMBL/GenBank/DDBJ databases">
        <title>Whole genome sequence of Oryza granulata.</title>
        <authorList>
            <person name="Li W."/>
        </authorList>
    </citation>
    <scope>NUCLEOTIDE SEQUENCE [LARGE SCALE GENOMIC DNA]</scope>
    <source>
        <strain evidence="2">cv. Menghai</strain>
        <tissue evidence="1">Leaf</tissue>
    </source>
</reference>
<proteinExistence type="predicted"/>
<dbReference type="Proteomes" id="UP000479710">
    <property type="component" value="Unassembled WGS sequence"/>
</dbReference>
<protein>
    <submittedName>
        <fullName evidence="1">Uncharacterized protein</fullName>
    </submittedName>
</protein>